<evidence type="ECO:0000313" key="9">
    <source>
        <dbReference type="EMBL" id="CDQ37832.1"/>
    </source>
</evidence>
<dbReference type="InterPro" id="IPR018449">
    <property type="entry name" value="NIL_domain"/>
</dbReference>
<dbReference type="InterPro" id="IPR003439">
    <property type="entry name" value="ABC_transporter-like_ATP-bd"/>
</dbReference>
<comment type="caution">
    <text evidence="9">The sequence shown here is derived from an EMBL/GenBank/DDBJ whole genome shotgun (WGS) entry which is preliminary data.</text>
</comment>
<dbReference type="CDD" id="cd03258">
    <property type="entry name" value="ABC_MetN_methionine_transporter"/>
    <property type="match status" value="1"/>
</dbReference>
<dbReference type="SUPFAM" id="SSF55021">
    <property type="entry name" value="ACT-like"/>
    <property type="match status" value="1"/>
</dbReference>
<dbReference type="GO" id="GO:0006865">
    <property type="term" value="P:amino acid transport"/>
    <property type="evidence" value="ECO:0007669"/>
    <property type="project" value="UniProtKB-KW"/>
</dbReference>
<dbReference type="SUPFAM" id="SSF52540">
    <property type="entry name" value="P-loop containing nucleoside triphosphate hydrolases"/>
    <property type="match status" value="1"/>
</dbReference>
<gene>
    <name evidence="9" type="primary">metN_1</name>
    <name evidence="9" type="ORF">BN990_00094</name>
</gene>
<keyword evidence="6" id="KW-0029">Amino-acid transport</keyword>
<evidence type="ECO:0000256" key="2">
    <source>
        <dbReference type="ARBA" id="ARBA00022475"/>
    </source>
</evidence>
<dbReference type="SMART" id="SM00382">
    <property type="entry name" value="AAA"/>
    <property type="match status" value="1"/>
</dbReference>
<organism evidence="9 10">
    <name type="scientific">Virgibacillus massiliensis</name>
    <dbReference type="NCBI Taxonomy" id="1462526"/>
    <lineage>
        <taxon>Bacteria</taxon>
        <taxon>Bacillati</taxon>
        <taxon>Bacillota</taxon>
        <taxon>Bacilli</taxon>
        <taxon>Bacillales</taxon>
        <taxon>Bacillaceae</taxon>
        <taxon>Virgibacillus</taxon>
    </lineage>
</organism>
<reference evidence="10" key="2">
    <citation type="submission" date="2014-05" db="EMBL/GenBank/DDBJ databases">
        <title>Draft genome sequence of Virgibacillus massiliensis Vm-5.</title>
        <authorList>
            <person name="Khelaifia S."/>
            <person name="Croce O."/>
            <person name="Lagier J.C."/>
            <person name="Raoult D."/>
        </authorList>
    </citation>
    <scope>NUCLEOTIDE SEQUENCE [LARGE SCALE GENOMIC DNA]</scope>
    <source>
        <strain evidence="10">Vm-5</strain>
    </source>
</reference>
<dbReference type="GO" id="GO:0016887">
    <property type="term" value="F:ATP hydrolysis activity"/>
    <property type="evidence" value="ECO:0007669"/>
    <property type="project" value="InterPro"/>
</dbReference>
<dbReference type="STRING" id="1462526.BN990_00094"/>
<evidence type="ECO:0000259" key="8">
    <source>
        <dbReference type="PROSITE" id="PS50893"/>
    </source>
</evidence>
<dbReference type="EMBL" id="CCDP010000001">
    <property type="protein sequence ID" value="CDQ37832.1"/>
    <property type="molecule type" value="Genomic_DNA"/>
</dbReference>
<dbReference type="PROSITE" id="PS50893">
    <property type="entry name" value="ABC_TRANSPORTER_2"/>
    <property type="match status" value="1"/>
</dbReference>
<keyword evidence="10" id="KW-1185">Reference proteome</keyword>
<keyword evidence="7" id="KW-0472">Membrane</keyword>
<dbReference type="OrthoDB" id="9802264at2"/>
<dbReference type="FunFam" id="3.40.50.300:FF:000233">
    <property type="entry name" value="Methionine import ATP-binding protein MetN"/>
    <property type="match status" value="1"/>
</dbReference>
<keyword evidence="1" id="KW-0813">Transport</keyword>
<dbReference type="InterPro" id="IPR041701">
    <property type="entry name" value="MetN_ABC"/>
</dbReference>
<keyword evidence="2" id="KW-1003">Cell membrane</keyword>
<protein>
    <submittedName>
        <fullName evidence="9">Methionine import ATP-binding protein MetN</fullName>
    </submittedName>
</protein>
<evidence type="ECO:0000256" key="6">
    <source>
        <dbReference type="ARBA" id="ARBA00022970"/>
    </source>
</evidence>
<dbReference type="SMART" id="SM00930">
    <property type="entry name" value="NIL"/>
    <property type="match status" value="1"/>
</dbReference>
<dbReference type="Proteomes" id="UP000028875">
    <property type="component" value="Unassembled WGS sequence"/>
</dbReference>
<keyword evidence="3" id="KW-0547">Nucleotide-binding</keyword>
<keyword evidence="5" id="KW-1278">Translocase</keyword>
<name>A0A024Q696_9BACI</name>
<dbReference type="Pfam" id="PF00005">
    <property type="entry name" value="ABC_tran"/>
    <property type="match status" value="1"/>
</dbReference>
<dbReference type="InterPro" id="IPR027417">
    <property type="entry name" value="P-loop_NTPase"/>
</dbReference>
<dbReference type="Pfam" id="PF09383">
    <property type="entry name" value="NIL"/>
    <property type="match status" value="1"/>
</dbReference>
<dbReference type="PROSITE" id="PS00211">
    <property type="entry name" value="ABC_TRANSPORTER_1"/>
    <property type="match status" value="1"/>
</dbReference>
<proteinExistence type="predicted"/>
<keyword evidence="4 9" id="KW-0067">ATP-binding</keyword>
<dbReference type="InterPro" id="IPR017871">
    <property type="entry name" value="ABC_transporter-like_CS"/>
</dbReference>
<reference evidence="9 10" key="1">
    <citation type="submission" date="2014-03" db="EMBL/GenBank/DDBJ databases">
        <authorList>
            <person name="Urmite Genomes U."/>
        </authorList>
    </citation>
    <scope>NUCLEOTIDE SEQUENCE [LARGE SCALE GENOMIC DNA]</scope>
    <source>
        <strain evidence="9 10">Vm-5</strain>
    </source>
</reference>
<evidence type="ECO:0000256" key="1">
    <source>
        <dbReference type="ARBA" id="ARBA00022448"/>
    </source>
</evidence>
<dbReference type="InterPro" id="IPR050086">
    <property type="entry name" value="MetN_ABC_transporter-like"/>
</dbReference>
<sequence>MITFDQVTKIYNGKEQQVKALDQVNLQIEKGEIYGVIGFSGAGKSSLIRCVNLLERPTSGKVIVDGQDILNLSAKELREAKRSIGMIFQHFNLLNSKTVYTNVAMPLLLANIPKNEVKKRVDDLLAFVGLADKANSYPDQLSGGQKQRVGIARALATKPKVLLCDEATSALDPETTKSILQLLKKVNEEYNLTILIITHEMGVIREICDKVAVLDSGKVVEAGSVFDVFSQPRTEIAKNFVRSVMHDEIPESVYQLVKAQDERHQIYRIVFVGSSAGAPLLSQIAKQYAVEVNVLFGSITELQGIPFGNLIVKFDGDEKEINRVIMHIHQQDVTIKEVLADVS</sequence>
<evidence type="ECO:0000256" key="4">
    <source>
        <dbReference type="ARBA" id="ARBA00022840"/>
    </source>
</evidence>
<feature type="domain" description="ABC transporter" evidence="8">
    <location>
        <begin position="2"/>
        <end position="241"/>
    </location>
</feature>
<dbReference type="AlphaFoldDB" id="A0A024Q696"/>
<dbReference type="RefSeq" id="WP_021290295.1">
    <property type="nucleotide sequence ID" value="NZ_BNER01000001.1"/>
</dbReference>
<dbReference type="Gene3D" id="3.40.50.300">
    <property type="entry name" value="P-loop containing nucleotide triphosphate hydrolases"/>
    <property type="match status" value="1"/>
</dbReference>
<evidence type="ECO:0000256" key="5">
    <source>
        <dbReference type="ARBA" id="ARBA00022967"/>
    </source>
</evidence>
<evidence type="ECO:0000256" key="7">
    <source>
        <dbReference type="ARBA" id="ARBA00023136"/>
    </source>
</evidence>
<dbReference type="GO" id="GO:0005524">
    <property type="term" value="F:ATP binding"/>
    <property type="evidence" value="ECO:0007669"/>
    <property type="project" value="UniProtKB-KW"/>
</dbReference>
<dbReference type="InterPro" id="IPR045865">
    <property type="entry name" value="ACT-like_dom_sf"/>
</dbReference>
<dbReference type="Gene3D" id="3.30.70.260">
    <property type="match status" value="1"/>
</dbReference>
<evidence type="ECO:0000256" key="3">
    <source>
        <dbReference type="ARBA" id="ARBA00022741"/>
    </source>
</evidence>
<accession>A0A024Q696</accession>
<dbReference type="eggNOG" id="COG1135">
    <property type="taxonomic scope" value="Bacteria"/>
</dbReference>
<dbReference type="InterPro" id="IPR003593">
    <property type="entry name" value="AAA+_ATPase"/>
</dbReference>
<evidence type="ECO:0000313" key="10">
    <source>
        <dbReference type="Proteomes" id="UP000028875"/>
    </source>
</evidence>
<dbReference type="PANTHER" id="PTHR43166:SF30">
    <property type="entry name" value="METHIONINE IMPORT ATP-BINDING PROTEIN METN"/>
    <property type="match status" value="1"/>
</dbReference>
<dbReference type="PANTHER" id="PTHR43166">
    <property type="entry name" value="AMINO ACID IMPORT ATP-BINDING PROTEIN"/>
    <property type="match status" value="1"/>
</dbReference>